<sequence length="366" mass="41525">MASVGWSAVEQEDFLDHLFSTVYSIYSLLGIVLNVILLWLIVTHKHDCIREYRILLGNSTCTLIMLSSLTFFLQLRFVVAGDSLGYVPLGPAKFLNMPRLVLFCTSLMLTLDIYSFMTIAMCMVYKYLTLIENSPSEKRLLVGIALFFLIPLSTGIALLIYDPDYAELYAILERLRPESELSRYGKYSGLPNVKSIYVMYLIIVICSIGVSSYVVMITTGLKIRRHVLKNHSAMSPQNARIFKLMIKALIIQSFMPVFFSFPTKILYFSAQFGALHSMTAEYLMFAMSPVVSIVDPCITMYFVLPYRRHIMRKLGLEKKVSKISTVEVEQQSGASVRKGRLSPNCTVTQHSDIHMSSRESFSHNSL</sequence>
<dbReference type="PANTHER" id="PTHR22945">
    <property type="entry name" value="SERPENTINE RECEPTOR, CLASS D DELTA"/>
    <property type="match status" value="1"/>
</dbReference>
<dbReference type="EMBL" id="JARK01001405">
    <property type="protein sequence ID" value="EYC07762.1"/>
    <property type="molecule type" value="Genomic_DNA"/>
</dbReference>
<gene>
    <name evidence="7" type="primary">Acey_s0069.g380</name>
    <name evidence="7" type="ORF">Y032_0069g380</name>
</gene>
<comment type="subcellular location">
    <subcellularLocation>
        <location evidence="1">Membrane</location>
        <topology evidence="1">Multi-pass membrane protein</topology>
    </subcellularLocation>
</comment>
<dbReference type="OrthoDB" id="5816804at2759"/>
<keyword evidence="5 6" id="KW-0472">Membrane</keyword>
<organism evidence="7 8">
    <name type="scientific">Ancylostoma ceylanicum</name>
    <dbReference type="NCBI Taxonomy" id="53326"/>
    <lineage>
        <taxon>Eukaryota</taxon>
        <taxon>Metazoa</taxon>
        <taxon>Ecdysozoa</taxon>
        <taxon>Nematoda</taxon>
        <taxon>Chromadorea</taxon>
        <taxon>Rhabditida</taxon>
        <taxon>Rhabditina</taxon>
        <taxon>Rhabditomorpha</taxon>
        <taxon>Strongyloidea</taxon>
        <taxon>Ancylostomatidae</taxon>
        <taxon>Ancylostomatinae</taxon>
        <taxon>Ancylostoma</taxon>
    </lineage>
</organism>
<keyword evidence="4 6" id="KW-1133">Transmembrane helix</keyword>
<proteinExistence type="inferred from homology"/>
<evidence type="ECO:0000256" key="5">
    <source>
        <dbReference type="ARBA" id="ARBA00023136"/>
    </source>
</evidence>
<feature type="transmembrane region" description="Helical" evidence="6">
    <location>
        <begin position="23"/>
        <end position="42"/>
    </location>
</feature>
<comment type="caution">
    <text evidence="7">The sequence shown here is derived from an EMBL/GenBank/DDBJ whole genome shotgun (WGS) entry which is preliminary data.</text>
</comment>
<evidence type="ECO:0000313" key="8">
    <source>
        <dbReference type="Proteomes" id="UP000024635"/>
    </source>
</evidence>
<evidence type="ECO:0000256" key="2">
    <source>
        <dbReference type="ARBA" id="ARBA00009166"/>
    </source>
</evidence>
<feature type="transmembrane region" description="Helical" evidence="6">
    <location>
        <begin position="197"/>
        <end position="223"/>
    </location>
</feature>
<protein>
    <recommendedName>
        <fullName evidence="9">G-protein coupled receptors family 1 profile domain-containing protein</fullName>
    </recommendedName>
</protein>
<dbReference type="SUPFAM" id="SSF81321">
    <property type="entry name" value="Family A G protein-coupled receptor-like"/>
    <property type="match status" value="1"/>
</dbReference>
<evidence type="ECO:0000256" key="1">
    <source>
        <dbReference type="ARBA" id="ARBA00004141"/>
    </source>
</evidence>
<evidence type="ECO:0000313" key="7">
    <source>
        <dbReference type="EMBL" id="EYC07762.1"/>
    </source>
</evidence>
<feature type="transmembrane region" description="Helical" evidence="6">
    <location>
        <begin position="54"/>
        <end position="80"/>
    </location>
</feature>
<feature type="transmembrane region" description="Helical" evidence="6">
    <location>
        <begin position="100"/>
        <end position="128"/>
    </location>
</feature>
<dbReference type="PANTHER" id="PTHR22945:SF40">
    <property type="entry name" value="SERPENTINE RECEPTOR, CLASS D (DELTA)-RELATED"/>
    <property type="match status" value="1"/>
</dbReference>
<dbReference type="Proteomes" id="UP000024635">
    <property type="component" value="Unassembled WGS sequence"/>
</dbReference>
<reference evidence="8" key="1">
    <citation type="journal article" date="2015" name="Nat. Genet.">
        <title>The genome and transcriptome of the zoonotic hookworm Ancylostoma ceylanicum identify infection-specific gene families.</title>
        <authorList>
            <person name="Schwarz E.M."/>
            <person name="Hu Y."/>
            <person name="Antoshechkin I."/>
            <person name="Miller M.M."/>
            <person name="Sternberg P.W."/>
            <person name="Aroian R.V."/>
        </authorList>
    </citation>
    <scope>NUCLEOTIDE SEQUENCE</scope>
    <source>
        <strain evidence="8">HY135</strain>
    </source>
</reference>
<feature type="transmembrane region" description="Helical" evidence="6">
    <location>
        <begin position="282"/>
        <end position="304"/>
    </location>
</feature>
<feature type="transmembrane region" description="Helical" evidence="6">
    <location>
        <begin position="140"/>
        <end position="161"/>
    </location>
</feature>
<evidence type="ECO:0008006" key="9">
    <source>
        <dbReference type="Google" id="ProtNLM"/>
    </source>
</evidence>
<evidence type="ECO:0000256" key="4">
    <source>
        <dbReference type="ARBA" id="ARBA00022989"/>
    </source>
</evidence>
<keyword evidence="3 6" id="KW-0812">Transmembrane</keyword>
<comment type="similarity">
    <text evidence="2">Belongs to the nematode receptor-like protein srd family.</text>
</comment>
<evidence type="ECO:0000256" key="6">
    <source>
        <dbReference type="SAM" id="Phobius"/>
    </source>
</evidence>
<keyword evidence="8" id="KW-1185">Reference proteome</keyword>
<dbReference type="InterPro" id="IPR019421">
    <property type="entry name" value="7TM_GPCR_serpentine_rcpt_Srd"/>
</dbReference>
<dbReference type="AlphaFoldDB" id="A0A016TYS3"/>
<dbReference type="Gene3D" id="1.20.1070.10">
    <property type="entry name" value="Rhodopsin 7-helix transmembrane proteins"/>
    <property type="match status" value="1"/>
</dbReference>
<dbReference type="InterPro" id="IPR050920">
    <property type="entry name" value="Nematode_rcpt-like_delta"/>
</dbReference>
<dbReference type="Pfam" id="PF10317">
    <property type="entry name" value="7TM_GPCR_Srd"/>
    <property type="match status" value="1"/>
</dbReference>
<dbReference type="GO" id="GO:0016020">
    <property type="term" value="C:membrane"/>
    <property type="evidence" value="ECO:0007669"/>
    <property type="project" value="UniProtKB-SubCell"/>
</dbReference>
<accession>A0A016TYS3</accession>
<evidence type="ECO:0000256" key="3">
    <source>
        <dbReference type="ARBA" id="ARBA00022692"/>
    </source>
</evidence>
<feature type="transmembrane region" description="Helical" evidence="6">
    <location>
        <begin position="244"/>
        <end position="262"/>
    </location>
</feature>
<name>A0A016TYS3_9BILA</name>